<protein>
    <submittedName>
        <fullName evidence="5">Polygalacturonase</fullName>
    </submittedName>
</protein>
<keyword evidence="2 4" id="KW-0378">Hydrolase</keyword>
<comment type="similarity">
    <text evidence="1 4">Belongs to the glycosyl hydrolase 28 family.</text>
</comment>
<gene>
    <name evidence="5" type="ORF">SAMN02982989_5217</name>
</gene>
<dbReference type="PANTHER" id="PTHR31339:SF9">
    <property type="entry name" value="PLASMIN AND FIBRONECTIN-BINDING PROTEIN A"/>
    <property type="match status" value="1"/>
</dbReference>
<dbReference type="GO" id="GO:0004650">
    <property type="term" value="F:polygalacturonase activity"/>
    <property type="evidence" value="ECO:0007669"/>
    <property type="project" value="InterPro"/>
</dbReference>
<dbReference type="STRING" id="464029.SAMN02982989_5217"/>
<keyword evidence="6" id="KW-1185">Reference proteome</keyword>
<dbReference type="SUPFAM" id="SSF51126">
    <property type="entry name" value="Pectin lyase-like"/>
    <property type="match status" value="1"/>
</dbReference>
<dbReference type="InterPro" id="IPR011050">
    <property type="entry name" value="Pectin_lyase_fold/virulence"/>
</dbReference>
<evidence type="ECO:0000256" key="1">
    <source>
        <dbReference type="ARBA" id="ARBA00008834"/>
    </source>
</evidence>
<sequence length="504" mass="54000">MTIAAIELLASGLRSATFSVDAERHLYERDAALGWQVRKPDGGLAAEGATHRVVFTVVQLEPDEAYILHAGGARFEFRTRPETALADIRDFGASKEAPNNADAIQRAISALPRGGTLRIPAGYWPSGPVFLKSDMTLLFEAGAELAAVSEREAFPVLPARHPDGRVLGTWEGVAEACYASLINAIDCRNLFIAGKGIIDGGGDRGDWWSWPKETREGARRARTVFLSGCEDVVLSGLVIRNSPSWTVHPVLCRRLLAADLTIENDPHSPNTDGFNPESSSDIRLIGLSISVGDDCIALKAGKRSPNGGPDRPTQHVRIANCLMERGHGAVVIGSEMSAGVRDIAIRNCHFKGTDRGLRIKTRRGRGGMVSDISLADSLMEDVATPVAVNSFYFCDADGRSDYVQSRSPLPVSTETPSIRSIAISNVTVSGARTAAAVFYGLPEAAIHDIAFEGYSVSFAPDAEAEVPEMACLLPPLRHAGIVAENTVFSRLARLSPASIHPAQD</sequence>
<dbReference type="InterPro" id="IPR012334">
    <property type="entry name" value="Pectin_lyas_fold"/>
</dbReference>
<dbReference type="EMBL" id="FXAF01000002">
    <property type="protein sequence ID" value="SMF10939.1"/>
    <property type="molecule type" value="Genomic_DNA"/>
</dbReference>
<dbReference type="OrthoDB" id="9795222at2"/>
<proteinExistence type="inferred from homology"/>
<name>A0A1X7D8Y4_9HYPH</name>
<dbReference type="Proteomes" id="UP000192903">
    <property type="component" value="Unassembled WGS sequence"/>
</dbReference>
<keyword evidence="3 4" id="KW-0326">Glycosidase</keyword>
<dbReference type="InterPro" id="IPR000743">
    <property type="entry name" value="Glyco_hydro_28"/>
</dbReference>
<evidence type="ECO:0000313" key="6">
    <source>
        <dbReference type="Proteomes" id="UP000192903"/>
    </source>
</evidence>
<reference evidence="6" key="1">
    <citation type="submission" date="2017-04" db="EMBL/GenBank/DDBJ databases">
        <authorList>
            <person name="Varghese N."/>
            <person name="Submissions S."/>
        </authorList>
    </citation>
    <scope>NUCLEOTIDE SEQUENCE [LARGE SCALE GENOMIC DNA]</scope>
    <source>
        <strain evidence="6">B4P</strain>
    </source>
</reference>
<dbReference type="AlphaFoldDB" id="A0A1X7D8Y4"/>
<dbReference type="RefSeq" id="WP_085420573.1">
    <property type="nucleotide sequence ID" value="NZ_FXAF01000002.1"/>
</dbReference>
<accession>A0A1X7D8Y4</accession>
<evidence type="ECO:0000256" key="4">
    <source>
        <dbReference type="RuleBase" id="RU361169"/>
    </source>
</evidence>
<organism evidence="5 6">
    <name type="scientific">Xaviernesmea oryzae</name>
    <dbReference type="NCBI Taxonomy" id="464029"/>
    <lineage>
        <taxon>Bacteria</taxon>
        <taxon>Pseudomonadati</taxon>
        <taxon>Pseudomonadota</taxon>
        <taxon>Alphaproteobacteria</taxon>
        <taxon>Hyphomicrobiales</taxon>
        <taxon>Rhizobiaceae</taxon>
        <taxon>Rhizobium/Agrobacterium group</taxon>
        <taxon>Xaviernesmea</taxon>
    </lineage>
</organism>
<dbReference type="GO" id="GO:0005975">
    <property type="term" value="P:carbohydrate metabolic process"/>
    <property type="evidence" value="ECO:0007669"/>
    <property type="project" value="InterPro"/>
</dbReference>
<evidence type="ECO:0000313" key="5">
    <source>
        <dbReference type="EMBL" id="SMF10939.1"/>
    </source>
</evidence>
<dbReference type="PROSITE" id="PS00502">
    <property type="entry name" value="POLYGALACTURONASE"/>
    <property type="match status" value="1"/>
</dbReference>
<dbReference type="Gene3D" id="2.160.20.10">
    <property type="entry name" value="Single-stranded right-handed beta-helix, Pectin lyase-like"/>
    <property type="match status" value="1"/>
</dbReference>
<dbReference type="PANTHER" id="PTHR31339">
    <property type="entry name" value="PECTIN LYASE-RELATED"/>
    <property type="match status" value="1"/>
</dbReference>
<evidence type="ECO:0000256" key="3">
    <source>
        <dbReference type="ARBA" id="ARBA00023295"/>
    </source>
</evidence>
<evidence type="ECO:0000256" key="2">
    <source>
        <dbReference type="ARBA" id="ARBA00022801"/>
    </source>
</evidence>
<dbReference type="InterPro" id="IPR051801">
    <property type="entry name" value="GH28_Enzymes"/>
</dbReference>
<dbReference type="InterPro" id="IPR006626">
    <property type="entry name" value="PbH1"/>
</dbReference>
<dbReference type="Pfam" id="PF00295">
    <property type="entry name" value="Glyco_hydro_28"/>
    <property type="match status" value="1"/>
</dbReference>
<dbReference type="SMART" id="SM00710">
    <property type="entry name" value="PbH1"/>
    <property type="match status" value="4"/>
</dbReference>